<reference evidence="1 2" key="1">
    <citation type="submission" date="2021-03" db="EMBL/GenBank/DDBJ databases">
        <authorList>
            <person name="King G.J."/>
            <person name="Bancroft I."/>
            <person name="Baten A."/>
            <person name="Bloomfield J."/>
            <person name="Borpatragohain P."/>
            <person name="He Z."/>
            <person name="Irish N."/>
            <person name="Irwin J."/>
            <person name="Liu K."/>
            <person name="Mauleon R.P."/>
            <person name="Moore J."/>
            <person name="Morris R."/>
            <person name="Ostergaard L."/>
            <person name="Wang B."/>
            <person name="Wells R."/>
        </authorList>
    </citation>
    <scope>NUCLEOTIDE SEQUENCE [LARGE SCALE GENOMIC DNA]</scope>
    <source>
        <strain evidence="1">R-o-18</strain>
        <tissue evidence="1">Leaf</tissue>
    </source>
</reference>
<keyword evidence="2" id="KW-1185">Reference proteome</keyword>
<proteinExistence type="predicted"/>
<comment type="caution">
    <text evidence="1">The sequence shown here is derived from an EMBL/GenBank/DDBJ whole genome shotgun (WGS) entry which is preliminary data.</text>
</comment>
<protein>
    <submittedName>
        <fullName evidence="1">Uncharacterized protein</fullName>
    </submittedName>
</protein>
<dbReference type="EMBL" id="JADBGQ010000010">
    <property type="protein sequence ID" value="KAG5374755.1"/>
    <property type="molecule type" value="Genomic_DNA"/>
</dbReference>
<dbReference type="Proteomes" id="UP000823674">
    <property type="component" value="Chromosome A10"/>
</dbReference>
<name>A0ABQ7KML9_BRACM</name>
<gene>
    <name evidence="1" type="primary">A10g500440.1_BraROA</name>
    <name evidence="1" type="ORF">IGI04_039351</name>
</gene>
<organism evidence="1 2">
    <name type="scientific">Brassica rapa subsp. trilocularis</name>
    <dbReference type="NCBI Taxonomy" id="1813537"/>
    <lineage>
        <taxon>Eukaryota</taxon>
        <taxon>Viridiplantae</taxon>
        <taxon>Streptophyta</taxon>
        <taxon>Embryophyta</taxon>
        <taxon>Tracheophyta</taxon>
        <taxon>Spermatophyta</taxon>
        <taxon>Magnoliopsida</taxon>
        <taxon>eudicotyledons</taxon>
        <taxon>Gunneridae</taxon>
        <taxon>Pentapetalae</taxon>
        <taxon>rosids</taxon>
        <taxon>malvids</taxon>
        <taxon>Brassicales</taxon>
        <taxon>Brassicaceae</taxon>
        <taxon>Brassiceae</taxon>
        <taxon>Brassica</taxon>
    </lineage>
</organism>
<accession>A0ABQ7KML9</accession>
<sequence>MKGHGLEVTVLQVTGWMFRLFQVTGYVSFYTAGHSCTMSMYFSIVVTLNLIHGCTKPDHGYAML</sequence>
<evidence type="ECO:0000313" key="1">
    <source>
        <dbReference type="EMBL" id="KAG5374755.1"/>
    </source>
</evidence>
<evidence type="ECO:0000313" key="2">
    <source>
        <dbReference type="Proteomes" id="UP000823674"/>
    </source>
</evidence>